<dbReference type="SUPFAM" id="SSF49299">
    <property type="entry name" value="PKD domain"/>
    <property type="match status" value="1"/>
</dbReference>
<dbReference type="GO" id="GO:0009007">
    <property type="term" value="F:site-specific DNA-methyltransferase (adenine-specific) activity"/>
    <property type="evidence" value="ECO:0007669"/>
    <property type="project" value="UniProtKB-EC"/>
</dbReference>
<dbReference type="InterPro" id="IPR035986">
    <property type="entry name" value="PKD_dom_sf"/>
</dbReference>
<dbReference type="EC" id="2.1.1.72" evidence="2"/>
<dbReference type="SUPFAM" id="SSF53335">
    <property type="entry name" value="S-adenosyl-L-methionine-dependent methyltransferases"/>
    <property type="match status" value="1"/>
</dbReference>
<evidence type="ECO:0000313" key="9">
    <source>
        <dbReference type="Proteomes" id="UP000001362"/>
    </source>
</evidence>
<dbReference type="PANTHER" id="PTHR13370">
    <property type="entry name" value="RNA METHYLASE-RELATED"/>
    <property type="match status" value="1"/>
</dbReference>
<dbReference type="EMBL" id="CP001219">
    <property type="protein sequence ID" value="ACK78579.1"/>
    <property type="molecule type" value="Genomic_DNA"/>
</dbReference>
<dbReference type="InterPro" id="IPR029063">
    <property type="entry name" value="SAM-dependent_MTases_sf"/>
</dbReference>
<comment type="catalytic activity">
    <reaction evidence="6">
        <text>a 2'-deoxyadenosine in DNA + S-adenosyl-L-methionine = an N(6)-methyl-2'-deoxyadenosine in DNA + S-adenosyl-L-homocysteine + H(+)</text>
        <dbReference type="Rhea" id="RHEA:15197"/>
        <dbReference type="Rhea" id="RHEA-COMP:12418"/>
        <dbReference type="Rhea" id="RHEA-COMP:12419"/>
        <dbReference type="ChEBI" id="CHEBI:15378"/>
        <dbReference type="ChEBI" id="CHEBI:57856"/>
        <dbReference type="ChEBI" id="CHEBI:59789"/>
        <dbReference type="ChEBI" id="CHEBI:90615"/>
        <dbReference type="ChEBI" id="CHEBI:90616"/>
        <dbReference type="EC" id="2.1.1.72"/>
    </reaction>
</comment>
<evidence type="ECO:0000256" key="1">
    <source>
        <dbReference type="ARBA" id="ARBA00006594"/>
    </source>
</evidence>
<keyword evidence="5" id="KW-0949">S-adenosyl-L-methionine</keyword>
<evidence type="ECO:0000256" key="5">
    <source>
        <dbReference type="ARBA" id="ARBA00022691"/>
    </source>
</evidence>
<dbReference type="PaxDb" id="243159-AFE_3192"/>
<dbReference type="InterPro" id="IPR002295">
    <property type="entry name" value="N4/N6-MTase_EcoPI_Mod-like"/>
</dbReference>
<keyword evidence="4 8" id="KW-0808">Transferase</keyword>
<dbReference type="AlphaFoldDB" id="B7JB73"/>
<evidence type="ECO:0000256" key="6">
    <source>
        <dbReference type="ARBA" id="ARBA00047942"/>
    </source>
</evidence>
<keyword evidence="3 8" id="KW-0489">Methyltransferase</keyword>
<dbReference type="PRINTS" id="PR00506">
    <property type="entry name" value="D21N6MTFRASE"/>
</dbReference>
<proteinExistence type="inferred from homology"/>
<organism evidence="8 9">
    <name type="scientific">Acidithiobacillus ferrooxidans (strain ATCC 23270 / DSM 14882 / CIP 104768 / NCIMB 8455)</name>
    <name type="common">Ferrobacillus ferrooxidans (strain ATCC 23270)</name>
    <dbReference type="NCBI Taxonomy" id="243159"/>
    <lineage>
        <taxon>Bacteria</taxon>
        <taxon>Pseudomonadati</taxon>
        <taxon>Pseudomonadota</taxon>
        <taxon>Acidithiobacillia</taxon>
        <taxon>Acidithiobacillales</taxon>
        <taxon>Acidithiobacillaceae</taxon>
        <taxon>Acidithiobacillus</taxon>
    </lineage>
</organism>
<reference evidence="8 9" key="1">
    <citation type="journal article" date="2008" name="BMC Genomics">
        <title>Acidithiobacillus ferrooxidans metabolism: from genome sequence to industrial applications.</title>
        <authorList>
            <person name="Valdes J."/>
            <person name="Pedroso I."/>
            <person name="Quatrini R."/>
            <person name="Dodson R.J."/>
            <person name="Tettelin H."/>
            <person name="Blake R.II."/>
            <person name="Eisen J.A."/>
            <person name="Holmes D.S."/>
        </authorList>
    </citation>
    <scope>NUCLEOTIDE SEQUENCE [LARGE SCALE GENOMIC DNA]</scope>
    <source>
        <strain evidence="9">ATCC 23270 / DSM 14882 / CIP 104768 / NCIMB 8455</strain>
    </source>
</reference>
<dbReference type="HOGENOM" id="CLU_024927_10_2_6"/>
<dbReference type="CDD" id="cd00146">
    <property type="entry name" value="PKD"/>
    <property type="match status" value="1"/>
</dbReference>
<dbReference type="GO" id="GO:0008170">
    <property type="term" value="F:N-methyltransferase activity"/>
    <property type="evidence" value="ECO:0007669"/>
    <property type="project" value="InterPro"/>
</dbReference>
<keyword evidence="9" id="KW-1185">Reference proteome</keyword>
<evidence type="ECO:0000256" key="2">
    <source>
        <dbReference type="ARBA" id="ARBA00011900"/>
    </source>
</evidence>
<evidence type="ECO:0000256" key="4">
    <source>
        <dbReference type="ARBA" id="ARBA00022679"/>
    </source>
</evidence>
<dbReference type="GO" id="GO:0032259">
    <property type="term" value="P:methylation"/>
    <property type="evidence" value="ECO:0007669"/>
    <property type="project" value="UniProtKB-KW"/>
</dbReference>
<dbReference type="KEGG" id="afr:AFE_3192"/>
<evidence type="ECO:0000313" key="8">
    <source>
        <dbReference type="EMBL" id="ACK78579.1"/>
    </source>
</evidence>
<accession>B7JB73</accession>
<dbReference type="eggNOG" id="COG2189">
    <property type="taxonomic scope" value="Bacteria"/>
</dbReference>
<dbReference type="REBASE" id="19581">
    <property type="entry name" value="M.AfeAORF3192P"/>
</dbReference>
<name>B7JB73_ACIF2</name>
<dbReference type="eggNOG" id="COG3291">
    <property type="taxonomic scope" value="Bacteria"/>
</dbReference>
<dbReference type="RefSeq" id="WP_009565613.1">
    <property type="nucleotide sequence ID" value="NC_011761.1"/>
</dbReference>
<dbReference type="InterPro" id="IPR002941">
    <property type="entry name" value="DNA_methylase_N4/N6"/>
</dbReference>
<dbReference type="GO" id="GO:0005737">
    <property type="term" value="C:cytoplasm"/>
    <property type="evidence" value="ECO:0007669"/>
    <property type="project" value="TreeGrafter"/>
</dbReference>
<dbReference type="STRING" id="243159.AFE_3192"/>
<dbReference type="Proteomes" id="UP000001362">
    <property type="component" value="Chromosome"/>
</dbReference>
<gene>
    <name evidence="8" type="ordered locus">AFE_3192</name>
</gene>
<dbReference type="Gene3D" id="3.40.50.150">
    <property type="entry name" value="Vaccinia Virus protein VP39"/>
    <property type="match status" value="1"/>
</dbReference>
<dbReference type="GO" id="GO:0003677">
    <property type="term" value="F:DNA binding"/>
    <property type="evidence" value="ECO:0007669"/>
    <property type="project" value="InterPro"/>
</dbReference>
<dbReference type="Pfam" id="PF01555">
    <property type="entry name" value="N6_N4_Mtase"/>
    <property type="match status" value="1"/>
</dbReference>
<protein>
    <recommendedName>
        <fullName evidence="2">site-specific DNA-methyltransferase (adenine-specific)</fullName>
        <ecNumber evidence="2">2.1.1.72</ecNumber>
    </recommendedName>
</protein>
<sequence length="751" mass="85361">MAKQDKKAYDLSEAEQRDLVTLIQQGKALPEKYRFILFEDKREVELVWNGKTRDVCTTVLPFQTLEHVDEPRAETKTQGDLFDPRGRQVRGWTNKLIWGDNKLILSSLKSGALRRQIEDAGGLKLIYIDPPFDVGADFSMDVEIGGETFHKEANLLEQIAYRDTWGRGADSFISMIYERLILMRDLMAEDGSIYVHCDWRLASLVRIALDEVFGKGGDNEAPGFRNEIIWYFSQGGKGVKHWARKHNTILYYSKTDSPIFNQDAVRLPFTPHKQDEKGENYGGRMGVDEDGRRYVEKWGTGKKKLYRYYLDEGKLPEDVWTDIQSIQSAATERMDYPTQKPEALLERIIKASSKEGDLVADFFVGSGTTAAVAEKLGRKWIATDLGKFGIHTTRKRLIGVQREKKAAEQDFRAFEVLNLGRYERQAYLNVGGRLSGEQKAQALTQKENEFRDLILRAYKATEFGGTEGTQAQDGFFHGARNGRLVVIGPINLPVGRLFVEEVITECRKRGASRVDVLAFEFEMGLFPAVLEEARGKGIDLAPKYIPAEVFDKRAIDKGQVVFHDISFVEATPRYDKKNKFAVTIELTDFSVYYTQGAAEAAIAAMKEGKSEVMCEQGQLYKVSKNKEGIVTKARLTKHWTDWVDYWAVDFDYMSRREIIKVPVGTGLSGVASLLGIEPPQDELITQEFEERWTGGYIFENEWQSFRTRQNRDLELATAVHTYDRPGRYTVAVKVIDIFGNDTMTLVPVNIG</sequence>
<dbReference type="GeneID" id="65282176"/>
<evidence type="ECO:0000256" key="3">
    <source>
        <dbReference type="ARBA" id="ARBA00022603"/>
    </source>
</evidence>
<dbReference type="PANTHER" id="PTHR13370:SF24">
    <property type="entry name" value="TYPE III RESTRICTION-MODIFICATION ENZYME STYLTI MOD SUBUNIT"/>
    <property type="match status" value="1"/>
</dbReference>
<feature type="domain" description="DNA methylase N-4/N-6" evidence="7">
    <location>
        <begin position="124"/>
        <end position="388"/>
    </location>
</feature>
<comment type="similarity">
    <text evidence="1">Belongs to the N(4)/N(6)-methyltransferase family.</text>
</comment>
<evidence type="ECO:0000259" key="7">
    <source>
        <dbReference type="Pfam" id="PF01555"/>
    </source>
</evidence>